<dbReference type="PANTHER" id="PTHR14859">
    <property type="entry name" value="CALCOFLUOR WHITE HYPERSENSITIVE PROTEIN PRECURSOR"/>
    <property type="match status" value="1"/>
</dbReference>
<protein>
    <submittedName>
        <fullName evidence="2">Endonuclease/exonuclease/phosphatase family protein</fullName>
    </submittedName>
</protein>
<keyword evidence="2" id="KW-0540">Nuclease</keyword>
<sequence length="251" mass="27665">MNEPILSTSPTHHRTIRILSYNVHSCVGTDRRLDPGRVADVIASLNPDIIGLQELDVGRRRSGGIDQAEAIALRLKMDFHFHPALHLEEELYGDALMTALPMRLVKAAALGSYGEPRGALWAEVDVQDTSVQVINTHLGLLRRDRLRQARELLGPHWIGHPTLRGRPAILMGDFNSIPSSAPYRELGAAMADSKSQTGRLPDPTFPSRFPLLRLDHIFVANGPKIVEAKAVRNDATRLASDHLPLIADVTI</sequence>
<dbReference type="SUPFAM" id="SSF56219">
    <property type="entry name" value="DNase I-like"/>
    <property type="match status" value="1"/>
</dbReference>
<keyword evidence="2" id="KW-0255">Endonuclease</keyword>
<reference evidence="3" key="1">
    <citation type="journal article" date="2019" name="Int. J. Syst. Evol. Microbiol.">
        <title>The Global Catalogue of Microorganisms (GCM) 10K type strain sequencing project: providing services to taxonomists for standard genome sequencing and annotation.</title>
        <authorList>
            <consortium name="The Broad Institute Genomics Platform"/>
            <consortium name="The Broad Institute Genome Sequencing Center for Infectious Disease"/>
            <person name="Wu L."/>
            <person name="Ma J."/>
        </authorList>
    </citation>
    <scope>NUCLEOTIDE SEQUENCE [LARGE SCALE GENOMIC DNA]</scope>
    <source>
        <strain evidence="3">CG52</strain>
    </source>
</reference>
<dbReference type="InterPro" id="IPR051916">
    <property type="entry name" value="GPI-anchor_lipid_remodeler"/>
</dbReference>
<name>A0ABW4M5P9_9HYPH</name>
<accession>A0ABW4M5P9</accession>
<evidence type="ECO:0000259" key="1">
    <source>
        <dbReference type="Pfam" id="PF03372"/>
    </source>
</evidence>
<feature type="domain" description="Endonuclease/exonuclease/phosphatase" evidence="1">
    <location>
        <begin position="19"/>
        <end position="242"/>
    </location>
</feature>
<evidence type="ECO:0000313" key="3">
    <source>
        <dbReference type="Proteomes" id="UP001597322"/>
    </source>
</evidence>
<dbReference type="InterPro" id="IPR005135">
    <property type="entry name" value="Endo/exonuclease/phosphatase"/>
</dbReference>
<dbReference type="Gene3D" id="3.60.10.10">
    <property type="entry name" value="Endonuclease/exonuclease/phosphatase"/>
    <property type="match status" value="1"/>
</dbReference>
<dbReference type="InterPro" id="IPR036691">
    <property type="entry name" value="Endo/exonu/phosph_ase_sf"/>
</dbReference>
<dbReference type="EMBL" id="JBHUEQ010000026">
    <property type="protein sequence ID" value="MFD1746753.1"/>
    <property type="molecule type" value="Genomic_DNA"/>
</dbReference>
<keyword evidence="3" id="KW-1185">Reference proteome</keyword>
<dbReference type="PANTHER" id="PTHR14859:SF15">
    <property type="entry name" value="ENDONUCLEASE_EXONUCLEASE_PHOSPHATASE DOMAIN-CONTAINING PROTEIN"/>
    <property type="match status" value="1"/>
</dbReference>
<gene>
    <name evidence="2" type="ORF">ACFSE1_14860</name>
</gene>
<comment type="caution">
    <text evidence="2">The sequence shown here is derived from an EMBL/GenBank/DDBJ whole genome shotgun (WGS) entry which is preliminary data.</text>
</comment>
<dbReference type="Proteomes" id="UP001597322">
    <property type="component" value="Unassembled WGS sequence"/>
</dbReference>
<organism evidence="2 3">
    <name type="scientific">Rhizobium helianthi</name>
    <dbReference type="NCBI Taxonomy" id="1132695"/>
    <lineage>
        <taxon>Bacteria</taxon>
        <taxon>Pseudomonadati</taxon>
        <taxon>Pseudomonadota</taxon>
        <taxon>Alphaproteobacteria</taxon>
        <taxon>Hyphomicrobiales</taxon>
        <taxon>Rhizobiaceae</taxon>
        <taxon>Rhizobium/Agrobacterium group</taxon>
        <taxon>Rhizobium</taxon>
    </lineage>
</organism>
<dbReference type="GO" id="GO:0004519">
    <property type="term" value="F:endonuclease activity"/>
    <property type="evidence" value="ECO:0007669"/>
    <property type="project" value="UniProtKB-KW"/>
</dbReference>
<keyword evidence="2" id="KW-0378">Hydrolase</keyword>
<proteinExistence type="predicted"/>
<evidence type="ECO:0000313" key="2">
    <source>
        <dbReference type="EMBL" id="MFD1746753.1"/>
    </source>
</evidence>
<dbReference type="Pfam" id="PF03372">
    <property type="entry name" value="Exo_endo_phos"/>
    <property type="match status" value="1"/>
</dbReference>
<dbReference type="RefSeq" id="WP_377402957.1">
    <property type="nucleotide sequence ID" value="NZ_JBHUEQ010000026.1"/>
</dbReference>